<protein>
    <submittedName>
        <fullName evidence="1">Uncharacterized protein</fullName>
    </submittedName>
</protein>
<gene>
    <name evidence="1" type="ORF">L6164_021246</name>
</gene>
<evidence type="ECO:0000313" key="1">
    <source>
        <dbReference type="EMBL" id="KAI4328932.1"/>
    </source>
</evidence>
<accession>A0ACB9MXL6</accession>
<comment type="caution">
    <text evidence="1">The sequence shown here is derived from an EMBL/GenBank/DDBJ whole genome shotgun (WGS) entry which is preliminary data.</text>
</comment>
<name>A0ACB9MXL6_BAUVA</name>
<dbReference type="EMBL" id="CM039433">
    <property type="protein sequence ID" value="KAI4328932.1"/>
    <property type="molecule type" value="Genomic_DNA"/>
</dbReference>
<sequence length="187" mass="20979">MCSQETGKAMRTHQPCAACRMLRRRCDSGCMLAPYFPADDVENFVGVHRVFGASNVIKMIQMVEEAKRDDAVKAIVYEAKARMKDPVYGSAGAILQLQKMVEELNVQLESIRARVSEMQQQRDQLLSNIHMQAPYDLDPVYTINEPAPFSSGYGLSPVVDVDVDDAVAMAYAYDPVQFPVEGDYWVF</sequence>
<reference evidence="1 2" key="1">
    <citation type="journal article" date="2022" name="DNA Res.">
        <title>Chromosomal-level genome assembly of the orchid tree Bauhinia variegata (Leguminosae; Cercidoideae) supports the allotetraploid origin hypothesis of Bauhinia.</title>
        <authorList>
            <person name="Zhong Y."/>
            <person name="Chen Y."/>
            <person name="Zheng D."/>
            <person name="Pang J."/>
            <person name="Liu Y."/>
            <person name="Luo S."/>
            <person name="Meng S."/>
            <person name="Qian L."/>
            <person name="Wei D."/>
            <person name="Dai S."/>
            <person name="Zhou R."/>
        </authorList>
    </citation>
    <scope>NUCLEOTIDE SEQUENCE [LARGE SCALE GENOMIC DNA]</scope>
    <source>
        <strain evidence="1">BV-YZ2020</strain>
    </source>
</reference>
<keyword evidence="2" id="KW-1185">Reference proteome</keyword>
<organism evidence="1 2">
    <name type="scientific">Bauhinia variegata</name>
    <name type="common">Purple orchid tree</name>
    <name type="synonym">Phanera variegata</name>
    <dbReference type="NCBI Taxonomy" id="167791"/>
    <lineage>
        <taxon>Eukaryota</taxon>
        <taxon>Viridiplantae</taxon>
        <taxon>Streptophyta</taxon>
        <taxon>Embryophyta</taxon>
        <taxon>Tracheophyta</taxon>
        <taxon>Spermatophyta</taxon>
        <taxon>Magnoliopsida</taxon>
        <taxon>eudicotyledons</taxon>
        <taxon>Gunneridae</taxon>
        <taxon>Pentapetalae</taxon>
        <taxon>rosids</taxon>
        <taxon>fabids</taxon>
        <taxon>Fabales</taxon>
        <taxon>Fabaceae</taxon>
        <taxon>Cercidoideae</taxon>
        <taxon>Cercideae</taxon>
        <taxon>Bauhiniinae</taxon>
        <taxon>Bauhinia</taxon>
    </lineage>
</organism>
<proteinExistence type="predicted"/>
<dbReference type="Proteomes" id="UP000828941">
    <property type="component" value="Chromosome 8"/>
</dbReference>
<evidence type="ECO:0000313" key="2">
    <source>
        <dbReference type="Proteomes" id="UP000828941"/>
    </source>
</evidence>